<keyword evidence="5" id="KW-1185">Reference proteome</keyword>
<feature type="region of interest" description="Disordered" evidence="2">
    <location>
        <begin position="808"/>
        <end position="827"/>
    </location>
</feature>
<dbReference type="PANTHER" id="PTHR35179">
    <property type="entry name" value="PROTEIN CBG02620"/>
    <property type="match status" value="1"/>
</dbReference>
<dbReference type="Pfam" id="PF00076">
    <property type="entry name" value="RRM_1"/>
    <property type="match status" value="1"/>
</dbReference>
<feature type="domain" description="RRM" evidence="3">
    <location>
        <begin position="195"/>
        <end position="278"/>
    </location>
</feature>
<dbReference type="InterPro" id="IPR012677">
    <property type="entry name" value="Nucleotide-bd_a/b_plait_sf"/>
</dbReference>
<name>A0A423VRE5_9PEZI</name>
<evidence type="ECO:0000256" key="1">
    <source>
        <dbReference type="PROSITE-ProRule" id="PRU00176"/>
    </source>
</evidence>
<gene>
    <name evidence="4" type="ORF">VMCG_08095</name>
</gene>
<feature type="compositionally biased region" description="Polar residues" evidence="2">
    <location>
        <begin position="846"/>
        <end position="859"/>
    </location>
</feature>
<dbReference type="SMART" id="SM00360">
    <property type="entry name" value="RRM"/>
    <property type="match status" value="1"/>
</dbReference>
<dbReference type="GO" id="GO:0003723">
    <property type="term" value="F:RNA binding"/>
    <property type="evidence" value="ECO:0007669"/>
    <property type="project" value="UniProtKB-UniRule"/>
</dbReference>
<comment type="caution">
    <text evidence="4">The sequence shown here is derived from an EMBL/GenBank/DDBJ whole genome shotgun (WGS) entry which is preliminary data.</text>
</comment>
<dbReference type="PANTHER" id="PTHR35179:SF1">
    <property type="entry name" value="INTEGRAL MEMBRANE PROTEIN"/>
    <property type="match status" value="1"/>
</dbReference>
<dbReference type="InterPro" id="IPR000504">
    <property type="entry name" value="RRM_dom"/>
</dbReference>
<accession>A0A423VRE5</accession>
<dbReference type="OrthoDB" id="420564at2759"/>
<dbReference type="EMBL" id="LKEA01000044">
    <property type="protein sequence ID" value="ROV93593.1"/>
    <property type="molecule type" value="Genomic_DNA"/>
</dbReference>
<dbReference type="Proteomes" id="UP000283895">
    <property type="component" value="Unassembled WGS sequence"/>
</dbReference>
<feature type="region of interest" description="Disordered" evidence="2">
    <location>
        <begin position="279"/>
        <end position="347"/>
    </location>
</feature>
<keyword evidence="1" id="KW-0694">RNA-binding</keyword>
<reference evidence="4 5" key="1">
    <citation type="submission" date="2015-09" db="EMBL/GenBank/DDBJ databases">
        <title>Host preference determinants of Valsa canker pathogens revealed by comparative genomics.</title>
        <authorList>
            <person name="Yin Z."/>
            <person name="Huang L."/>
        </authorList>
    </citation>
    <scope>NUCLEOTIDE SEQUENCE [LARGE SCALE GENOMIC DNA]</scope>
    <source>
        <strain evidence="4 5">03-1</strain>
    </source>
</reference>
<evidence type="ECO:0000259" key="3">
    <source>
        <dbReference type="PROSITE" id="PS50102"/>
    </source>
</evidence>
<dbReference type="SUPFAM" id="SSF54928">
    <property type="entry name" value="RNA-binding domain, RBD"/>
    <property type="match status" value="1"/>
</dbReference>
<evidence type="ECO:0000256" key="2">
    <source>
        <dbReference type="SAM" id="MobiDB-lite"/>
    </source>
</evidence>
<dbReference type="STRING" id="356882.A0A423VRE5"/>
<sequence length="1058" mass="118385">MRQMAQIILYGENTWVSDLTYCSRACDHAYSQWLLQYARNLQVRVSTRDYHAPYYEAGERWRKFITALKRLNLQPHQLTLILIMLHPFHKRDPVSATIQEGQEWMGHRIFAERAQTIFHLADWRPKDVFVRILRGHHTWGNGPPGWEETTQQRSSTCDQRDFTAQELEIERMIMNDDAYCADARGKSKAIHEPCSDLPDYKPDAKLQEFSKRQLFDLLDSVGGGQVVTLYLPRDQDRRRPLGHGFVEYPDADTATVAVRDLNGREIMGRKLRVEFDSMEEVRGSNGYSAEPRVRLPPPSTHHPSILKVPQGSPQSIALRGPSPVSSSIPGRLSMPPRSRGLSSRASESQEKSFKCGCEKSFYTLAGLHRHRSDPRRANPEKCNLAGEQAQAAKTAKGNEVVTAGSQSMIFRCGCGQECATPIDLQRHQLANANSEKCIPRDAVGSEQAIKPDEAVQPCLKNIRCGCGRRFVTVRSVQQHQQNKPESAKCHTWENLDPEQNVEPSIFEGLKTTPKPFQCGCGRRFTMLMDIQYHRTTWSGFENVKCRERTATFMGRPYDPTQAGTTGQAVTGRLDPPESDTLSGQTQVHWTRRDTGRYLHKIVPSLVQPAKTPVTSKDGYQTLGSYNWSSAGPEGNMYFVPGAAPMWQHLTLPKQLTPDTDFPLVDSETAQDLPAYPYQASLEAIQIMNPGRTLNDVDLVTDWKALKILLNLTAGKQCQAFRMKLYLVKNTLIIEMRSELAEARRSGIDPVRRSSVARGYGRSLEPIFNKWDAGFELSEAHIRTVQYNLGSWICVVRFQADSAYTTSKKTRLPESGGKAPVITGPTMGRVGEDFAKGKNSAAEKLTSDQALASEEQTTRIVASGNKPPYNTPTGTSASGAATPQDTVMGKTTPDQAAPATTVSNVIIRGGGTPQEYMSEIKTKAHSAKASSATVPNSWMSQTWFTRVANLIVCQHDEGLVRYIKHHDLVAGSEWEMWEEQERNQLALRKLETLLSEMRNLVAEHAARIGGYGALFVVYDREDDAPELRVYESEEDRDAPLPEGLIKSLWSNGGERMNSA</sequence>
<dbReference type="InterPro" id="IPR035979">
    <property type="entry name" value="RBD_domain_sf"/>
</dbReference>
<feature type="compositionally biased region" description="Low complexity" evidence="2">
    <location>
        <begin position="870"/>
        <end position="882"/>
    </location>
</feature>
<evidence type="ECO:0000313" key="5">
    <source>
        <dbReference type="Proteomes" id="UP000283895"/>
    </source>
</evidence>
<dbReference type="Gene3D" id="3.30.70.330">
    <property type="match status" value="1"/>
</dbReference>
<dbReference type="PROSITE" id="PS50102">
    <property type="entry name" value="RRM"/>
    <property type="match status" value="1"/>
</dbReference>
<feature type="region of interest" description="Disordered" evidence="2">
    <location>
        <begin position="836"/>
        <end position="883"/>
    </location>
</feature>
<dbReference type="AlphaFoldDB" id="A0A423VRE5"/>
<proteinExistence type="predicted"/>
<protein>
    <recommendedName>
        <fullName evidence="3">RRM domain-containing protein</fullName>
    </recommendedName>
</protein>
<evidence type="ECO:0000313" key="4">
    <source>
        <dbReference type="EMBL" id="ROV93593.1"/>
    </source>
</evidence>
<organism evidence="4 5">
    <name type="scientific">Cytospora schulzeri</name>
    <dbReference type="NCBI Taxonomy" id="448051"/>
    <lineage>
        <taxon>Eukaryota</taxon>
        <taxon>Fungi</taxon>
        <taxon>Dikarya</taxon>
        <taxon>Ascomycota</taxon>
        <taxon>Pezizomycotina</taxon>
        <taxon>Sordariomycetes</taxon>
        <taxon>Sordariomycetidae</taxon>
        <taxon>Diaporthales</taxon>
        <taxon>Cytosporaceae</taxon>
        <taxon>Cytospora</taxon>
    </lineage>
</organism>